<evidence type="ECO:0000313" key="1">
    <source>
        <dbReference type="EMBL" id="GAA4073810.1"/>
    </source>
</evidence>
<reference evidence="2" key="1">
    <citation type="journal article" date="2019" name="Int. J. Syst. Evol. Microbiol.">
        <title>The Global Catalogue of Microorganisms (GCM) 10K type strain sequencing project: providing services to taxonomists for standard genome sequencing and annotation.</title>
        <authorList>
            <consortium name="The Broad Institute Genomics Platform"/>
            <consortium name="The Broad Institute Genome Sequencing Center for Infectious Disease"/>
            <person name="Wu L."/>
            <person name="Ma J."/>
        </authorList>
    </citation>
    <scope>NUCLEOTIDE SEQUENCE [LARGE SCALE GENOMIC DNA]</scope>
    <source>
        <strain evidence="2">JCM 17250</strain>
    </source>
</reference>
<accession>A0ABP7VSW3</accession>
<comment type="caution">
    <text evidence="1">The sequence shown here is derived from an EMBL/GenBank/DDBJ whole genome shotgun (WGS) entry which is preliminary data.</text>
</comment>
<evidence type="ECO:0000313" key="2">
    <source>
        <dbReference type="Proteomes" id="UP001501734"/>
    </source>
</evidence>
<protein>
    <submittedName>
        <fullName evidence="1">Uncharacterized protein</fullName>
    </submittedName>
</protein>
<proteinExistence type="predicted"/>
<gene>
    <name evidence="1" type="ORF">GCM10022410_18820</name>
</gene>
<dbReference type="Proteomes" id="UP001501734">
    <property type="component" value="Unassembled WGS sequence"/>
</dbReference>
<dbReference type="RefSeq" id="WP_344912540.1">
    <property type="nucleotide sequence ID" value="NZ_BAABDL010000103.1"/>
</dbReference>
<dbReference type="EMBL" id="BAABDL010000103">
    <property type="protein sequence ID" value="GAA4073810.1"/>
    <property type="molecule type" value="Genomic_DNA"/>
</dbReference>
<sequence>MKKKLKESINNHNRLGKLEVISNDKNYWINLFTYDGNRTALENFMLYRTAAAFNLYKSGFDDADITTPALNNLKDRLLSLPSVKEVKMGKEINEKDRAFLISLNNGKELYLESDTANSLMEDLGNFLRKIIIKTKEIPKGLNWAQATYIEKYNLDKSKSNNYYVPFRNYYFYLDYS</sequence>
<organism evidence="1 2">
    <name type="scientific">Amphibacillus indicireducens</name>
    <dbReference type="NCBI Taxonomy" id="1076330"/>
    <lineage>
        <taxon>Bacteria</taxon>
        <taxon>Bacillati</taxon>
        <taxon>Bacillota</taxon>
        <taxon>Bacilli</taxon>
        <taxon>Bacillales</taxon>
        <taxon>Bacillaceae</taxon>
        <taxon>Amphibacillus</taxon>
    </lineage>
</organism>
<name>A0ABP7VSW3_9BACI</name>
<keyword evidence="2" id="KW-1185">Reference proteome</keyword>